<name>A0A1E1JS63_9HELO</name>
<dbReference type="EMBL" id="FJUX01000001">
    <property type="protein sequence ID" value="CZS88725.1"/>
    <property type="molecule type" value="Genomic_DNA"/>
</dbReference>
<protein>
    <submittedName>
        <fullName evidence="1">Uncharacterized protein</fullName>
    </submittedName>
</protein>
<evidence type="ECO:0000313" key="2">
    <source>
        <dbReference type="Proteomes" id="UP000178912"/>
    </source>
</evidence>
<organism evidence="1 2">
    <name type="scientific">Rhynchosporium agropyri</name>
    <dbReference type="NCBI Taxonomy" id="914238"/>
    <lineage>
        <taxon>Eukaryota</taxon>
        <taxon>Fungi</taxon>
        <taxon>Dikarya</taxon>
        <taxon>Ascomycota</taxon>
        <taxon>Pezizomycotina</taxon>
        <taxon>Leotiomycetes</taxon>
        <taxon>Helotiales</taxon>
        <taxon>Ploettnerulaceae</taxon>
        <taxon>Rhynchosporium</taxon>
    </lineage>
</organism>
<sequence>MIGFVLCGDFVLLIDLYSPIKPQLTTITGNEVGMPHQVQLRVLMLVEFEYSRNTWTTKTLLIKIWDYPKYMRLLRKLRVLALLCDHMMPGSQGTRFAECRGEM</sequence>
<gene>
    <name evidence="1" type="ORF">RAG0_00371</name>
</gene>
<proteinExistence type="predicted"/>
<keyword evidence="2" id="KW-1185">Reference proteome</keyword>
<accession>A0A1E1JS63</accession>
<reference evidence="2" key="1">
    <citation type="submission" date="2016-03" db="EMBL/GenBank/DDBJ databases">
        <authorList>
            <person name="Guldener U."/>
        </authorList>
    </citation>
    <scope>NUCLEOTIDE SEQUENCE [LARGE SCALE GENOMIC DNA]</scope>
    <source>
        <strain evidence="2">04CH-RAC-A.6.1</strain>
    </source>
</reference>
<evidence type="ECO:0000313" key="1">
    <source>
        <dbReference type="EMBL" id="CZS88725.1"/>
    </source>
</evidence>
<dbReference type="Proteomes" id="UP000178912">
    <property type="component" value="Unassembled WGS sequence"/>
</dbReference>
<dbReference type="AlphaFoldDB" id="A0A1E1JS63"/>